<dbReference type="AlphaFoldDB" id="A0A0T5XDP5"/>
<keyword evidence="1" id="KW-0472">Membrane</keyword>
<sequence>MIALALLNNEVILFSTCHALGIKTEDGFHEGNRVSRRRKKYKRRLSCRQKGILILFLKLFNLFLINMKFLLEKRLKR</sequence>
<evidence type="ECO:0000313" key="3">
    <source>
        <dbReference type="Proteomes" id="UP000005273"/>
    </source>
</evidence>
<evidence type="ECO:0000313" key="2">
    <source>
        <dbReference type="EMBL" id="KRT36480.1"/>
    </source>
</evidence>
<organism evidence="2 3">
    <name type="scientific">Acetomicrobium hydrogeniformans ATCC BAA-1850</name>
    <dbReference type="NCBI Taxonomy" id="592015"/>
    <lineage>
        <taxon>Bacteria</taxon>
        <taxon>Thermotogati</taxon>
        <taxon>Synergistota</taxon>
        <taxon>Synergistia</taxon>
        <taxon>Synergistales</taxon>
        <taxon>Acetomicrobiaceae</taxon>
        <taxon>Acetomicrobium</taxon>
    </lineage>
</organism>
<accession>A0A0T5XDP5</accession>
<proteinExistence type="predicted"/>
<gene>
    <name evidence="2" type="ORF">HMPREF1705_03760</name>
</gene>
<keyword evidence="1" id="KW-0812">Transmembrane</keyword>
<reference evidence="3" key="1">
    <citation type="submission" date="2012-09" db="EMBL/GenBank/DDBJ databases">
        <authorList>
            <person name="Weinstock G."/>
            <person name="Sodergren E."/>
            <person name="Clifton S."/>
            <person name="Fulton L."/>
            <person name="Fulton B."/>
            <person name="Courtney L."/>
            <person name="Fronick C."/>
            <person name="Harrison M."/>
            <person name="Strong C."/>
            <person name="Farmer C."/>
            <person name="Delehaunty K."/>
            <person name="Markovic C."/>
            <person name="Hall O."/>
            <person name="Minx P."/>
            <person name="Tomlinson C."/>
            <person name="Mitreva M."/>
            <person name="Nelson J."/>
            <person name="Hou S."/>
            <person name="Wollam A."/>
            <person name="Pepin K.H."/>
            <person name="Johnson M."/>
            <person name="Bhonagiri V."/>
            <person name="Nash W.E."/>
            <person name="Suruliraj S."/>
            <person name="Warren W."/>
            <person name="Chinwalla A."/>
            <person name="Mardis E.R."/>
            <person name="Wilson R.K."/>
        </authorList>
    </citation>
    <scope>NUCLEOTIDE SEQUENCE [LARGE SCALE GENOMIC DNA]</scope>
    <source>
        <strain evidence="3">OS1</strain>
    </source>
</reference>
<dbReference type="EMBL" id="ACJX03000001">
    <property type="protein sequence ID" value="KRT36480.1"/>
    <property type="molecule type" value="Genomic_DNA"/>
</dbReference>
<protein>
    <submittedName>
        <fullName evidence="2">Uncharacterized protein</fullName>
    </submittedName>
</protein>
<evidence type="ECO:0000256" key="1">
    <source>
        <dbReference type="SAM" id="Phobius"/>
    </source>
</evidence>
<feature type="transmembrane region" description="Helical" evidence="1">
    <location>
        <begin position="51"/>
        <end position="71"/>
    </location>
</feature>
<dbReference type="Proteomes" id="UP000005273">
    <property type="component" value="Unassembled WGS sequence"/>
</dbReference>
<comment type="caution">
    <text evidence="2">The sequence shown here is derived from an EMBL/GenBank/DDBJ whole genome shotgun (WGS) entry which is preliminary data.</text>
</comment>
<keyword evidence="1" id="KW-1133">Transmembrane helix</keyword>
<keyword evidence="3" id="KW-1185">Reference proteome</keyword>
<name>A0A0T5XDP5_9BACT</name>